<dbReference type="AlphaFoldDB" id="A0A454CNP1"/>
<accession>A0A454CNP1</accession>
<sequence>MVSAKLCPHCADFNLFGFLSVRFYLPRTQSSFQVNSFI</sequence>
<dbReference type="Proteomes" id="UP000008367">
    <property type="component" value="Unassembled WGS sequence"/>
</dbReference>
<feature type="non-terminal residue" evidence="1">
    <location>
        <position position="38"/>
    </location>
</feature>
<gene>
    <name evidence="1" type="ORF">VCHENC02_6044</name>
</gene>
<evidence type="ECO:0000313" key="2">
    <source>
        <dbReference type="Proteomes" id="UP000008367"/>
    </source>
</evidence>
<dbReference type="EMBL" id="AJSR01002719">
    <property type="protein sequence ID" value="EKM28016.1"/>
    <property type="molecule type" value="Genomic_DNA"/>
</dbReference>
<reference evidence="1 2" key="1">
    <citation type="submission" date="2012-10" db="EMBL/GenBank/DDBJ databases">
        <title>Genome sequence of Vibrio Cholerae HENC-02.</title>
        <authorList>
            <person name="Eppinger M."/>
            <person name="Hasan N.A."/>
            <person name="Sengamalay N."/>
            <person name="Hine E."/>
            <person name="Su Q."/>
            <person name="Daugherty S.C."/>
            <person name="Young S."/>
            <person name="Sadzewicz L."/>
            <person name="Tallon L."/>
            <person name="Cebula T.A."/>
            <person name="Ravel J."/>
            <person name="Colwell R.R."/>
        </authorList>
    </citation>
    <scope>NUCLEOTIDE SEQUENCE [LARGE SCALE GENOMIC DNA]</scope>
    <source>
        <strain evidence="1 2">HENC-02</strain>
    </source>
</reference>
<protein>
    <submittedName>
        <fullName evidence="1">Uncharacterized protein</fullName>
    </submittedName>
</protein>
<organism evidence="1 2">
    <name type="scientific">Vibrio harveyi</name>
    <name type="common">Beneckea harveyi</name>
    <dbReference type="NCBI Taxonomy" id="669"/>
    <lineage>
        <taxon>Bacteria</taxon>
        <taxon>Pseudomonadati</taxon>
        <taxon>Pseudomonadota</taxon>
        <taxon>Gammaproteobacteria</taxon>
        <taxon>Vibrionales</taxon>
        <taxon>Vibrionaceae</taxon>
        <taxon>Vibrio</taxon>
    </lineage>
</organism>
<evidence type="ECO:0000313" key="1">
    <source>
        <dbReference type="EMBL" id="EKM28016.1"/>
    </source>
</evidence>
<proteinExistence type="predicted"/>
<name>A0A454CNP1_VIBHA</name>
<comment type="caution">
    <text evidence="1">The sequence shown here is derived from an EMBL/GenBank/DDBJ whole genome shotgun (WGS) entry which is preliminary data.</text>
</comment>